<protein>
    <submittedName>
        <fullName evidence="1">Uncharacterized protein</fullName>
    </submittedName>
</protein>
<dbReference type="EMBL" id="CM042027">
    <property type="protein sequence ID" value="KAI3800269.1"/>
    <property type="molecule type" value="Genomic_DNA"/>
</dbReference>
<keyword evidence="2" id="KW-1185">Reference proteome</keyword>
<evidence type="ECO:0000313" key="2">
    <source>
        <dbReference type="Proteomes" id="UP001056120"/>
    </source>
</evidence>
<comment type="caution">
    <text evidence="1">The sequence shown here is derived from an EMBL/GenBank/DDBJ whole genome shotgun (WGS) entry which is preliminary data.</text>
</comment>
<gene>
    <name evidence="1" type="ORF">L1987_28356</name>
</gene>
<proteinExistence type="predicted"/>
<name>A0ACB9HX15_9ASTR</name>
<organism evidence="1 2">
    <name type="scientific">Smallanthus sonchifolius</name>
    <dbReference type="NCBI Taxonomy" id="185202"/>
    <lineage>
        <taxon>Eukaryota</taxon>
        <taxon>Viridiplantae</taxon>
        <taxon>Streptophyta</taxon>
        <taxon>Embryophyta</taxon>
        <taxon>Tracheophyta</taxon>
        <taxon>Spermatophyta</taxon>
        <taxon>Magnoliopsida</taxon>
        <taxon>eudicotyledons</taxon>
        <taxon>Gunneridae</taxon>
        <taxon>Pentapetalae</taxon>
        <taxon>asterids</taxon>
        <taxon>campanulids</taxon>
        <taxon>Asterales</taxon>
        <taxon>Asteraceae</taxon>
        <taxon>Asteroideae</taxon>
        <taxon>Heliantheae alliance</taxon>
        <taxon>Millerieae</taxon>
        <taxon>Smallanthus</taxon>
    </lineage>
</organism>
<accession>A0ACB9HX15</accession>
<dbReference type="Proteomes" id="UP001056120">
    <property type="component" value="Linkage Group LG10"/>
</dbReference>
<reference evidence="1 2" key="2">
    <citation type="journal article" date="2022" name="Mol. Ecol. Resour.">
        <title>The genomes of chicory, endive, great burdock and yacon provide insights into Asteraceae paleo-polyploidization history and plant inulin production.</title>
        <authorList>
            <person name="Fan W."/>
            <person name="Wang S."/>
            <person name="Wang H."/>
            <person name="Wang A."/>
            <person name="Jiang F."/>
            <person name="Liu H."/>
            <person name="Zhao H."/>
            <person name="Xu D."/>
            <person name="Zhang Y."/>
        </authorList>
    </citation>
    <scope>NUCLEOTIDE SEQUENCE [LARGE SCALE GENOMIC DNA]</scope>
    <source>
        <strain evidence="2">cv. Yunnan</strain>
        <tissue evidence="1">Leaves</tissue>
    </source>
</reference>
<reference evidence="2" key="1">
    <citation type="journal article" date="2022" name="Mol. Ecol. Resour.">
        <title>The genomes of chicory, endive, great burdock and yacon provide insights into Asteraceae palaeo-polyploidization history and plant inulin production.</title>
        <authorList>
            <person name="Fan W."/>
            <person name="Wang S."/>
            <person name="Wang H."/>
            <person name="Wang A."/>
            <person name="Jiang F."/>
            <person name="Liu H."/>
            <person name="Zhao H."/>
            <person name="Xu D."/>
            <person name="Zhang Y."/>
        </authorList>
    </citation>
    <scope>NUCLEOTIDE SEQUENCE [LARGE SCALE GENOMIC DNA]</scope>
    <source>
        <strain evidence="2">cv. Yunnan</strain>
    </source>
</reference>
<evidence type="ECO:0000313" key="1">
    <source>
        <dbReference type="EMBL" id="KAI3800269.1"/>
    </source>
</evidence>
<sequence>MDMLIPNERQVGKYSTNEINTMKKVSTCVLGIGKKRKVQELIESHNYEGSQMKSSTTHCVQTRAFHVVGSSTLKQRILIKNVVAGSSQHSSNKMSFNHENDDDAFSPYGKLSKRCNQGRVNFGPHDGHTFRRHRTVSKRNRAVGNGFRYKDCEYEYVSEDEDAFSRSLEVVKFNNVQRNSDSVKGRKQVIFVKSNLSTSSKIGKERFKCYQLQLQLQSNIKIPNIDIDDDVKLQLLNYLINSLLPFLKQIRKEQEGEISMEAFAQEVVQNAHMSSVLIAVGKYETIDQRKVYFGHYFKGFDYMHGGDPMPDTFSDNISTSQSDSLVKWVAEKDGSLVCPPKELGGCGGSLLELKCIFQEGWISNLETRAEYILNNFRIIQPNLESISLETGGDMYFQAAYREGSEDNYLYCPSSKDVSKKDEFIRFRHHWSKSEPVIVKDVLEKTRGLSWEPMVMWRALCEHMDPNVSSKMSEVKTIDCLAGCELKDFPPYDKLEDLLPRHCDEFISALPFREYTDPRKGFLNLAAKLPPGVLKPDLGPKTYIAYGMGQELRRGNSVTKLHCDMSDANENLYHFNSGFGGYKGESSSNGRGDTCGGALWDIFRMEDMKLLEEYLLKHSREFRHTYCCPVNQVYNPIHDQAYYLTLEHKRKLKEEYGMEPWTFEQRLGEAVFIPAGCPHQVRNLKVCLVGRYDVTTQQMNMLMLMLMLLILSLSKGKGLMYL</sequence>